<dbReference type="AlphaFoldDB" id="A0A318QMV2"/>
<evidence type="ECO:0000256" key="6">
    <source>
        <dbReference type="ARBA" id="ARBA00022747"/>
    </source>
</evidence>
<dbReference type="PANTHER" id="PTHR33841:SF5">
    <property type="entry name" value="DNA METHYLASE (MODIFICATION METHYLASE) (METHYLTRANSFERASE)-RELATED"/>
    <property type="match status" value="1"/>
</dbReference>
<dbReference type="GO" id="GO:0009007">
    <property type="term" value="F:site-specific DNA-methyltransferase (adenine-specific) activity"/>
    <property type="evidence" value="ECO:0007669"/>
    <property type="project" value="UniProtKB-EC"/>
</dbReference>
<keyword evidence="5" id="KW-0949">S-adenosyl-L-methionine</keyword>
<feature type="domain" description="DNA methylase adenine-specific" evidence="8">
    <location>
        <begin position="102"/>
        <end position="222"/>
    </location>
</feature>
<sequence>MARRAKTVIDADGEDRRESGYYSTPSFVADFLAHKALGYRPNTRIVLDPCVGKGELTAPFSRVGIGVTGIDLVDRGAGGCNRFVQADFLELAAPASEGSLFDEHSELWQADIIVANPPYNCHETDYIRSNKRRLVATFGKSTALNMYSLFVRAIIDVARPGCLIALVVHDSFLTAVGHKDLRQYLFASCTLLNLHLCPTALFADQGADVRTCLIIIEKGHRPGATVEVSNRPASVVEFREVLRSDGFERRHLGEITLSGEQDNDEIVVGLPPALSALFDGPRLGQIAPCVTGVSTGNDAKYISSVPRTGFTVPFYKNPAGRRFHAEPDGYIIDDFNREARIVPNFIVRNRDLLMKGGLSCSSMGVAFGATVRPPDTLCGVNPNVIVGEDDKWWLLAYLNSRLCLYLLRGVLIRSNMVTAGYASRIPTPQFEARTKTQIGDLAREAYRNALIGCDTAQQKSQIDLLVEENLGLEPDIVGLLHTFAADPIRLT</sequence>
<evidence type="ECO:0000256" key="7">
    <source>
        <dbReference type="ARBA" id="ARBA00047942"/>
    </source>
</evidence>
<organism evidence="9 10">
    <name type="scientific">Komagataeibacter oboediens</name>
    <dbReference type="NCBI Taxonomy" id="65958"/>
    <lineage>
        <taxon>Bacteria</taxon>
        <taxon>Pseudomonadati</taxon>
        <taxon>Pseudomonadota</taxon>
        <taxon>Alphaproteobacteria</taxon>
        <taxon>Acetobacterales</taxon>
        <taxon>Acetobacteraceae</taxon>
        <taxon>Komagataeibacter</taxon>
    </lineage>
</organism>
<evidence type="ECO:0000313" key="10">
    <source>
        <dbReference type="Proteomes" id="UP000247417"/>
    </source>
</evidence>
<keyword evidence="3" id="KW-0489">Methyltransferase</keyword>
<dbReference type="GO" id="GO:0009307">
    <property type="term" value="P:DNA restriction-modification system"/>
    <property type="evidence" value="ECO:0007669"/>
    <property type="project" value="UniProtKB-KW"/>
</dbReference>
<protein>
    <recommendedName>
        <fullName evidence="2">site-specific DNA-methyltransferase (adenine-specific)</fullName>
        <ecNumber evidence="2">2.1.1.72</ecNumber>
    </recommendedName>
</protein>
<comment type="caution">
    <text evidence="9">The sequence shown here is derived from an EMBL/GenBank/DDBJ whole genome shotgun (WGS) entry which is preliminary data.</text>
</comment>
<evidence type="ECO:0000256" key="2">
    <source>
        <dbReference type="ARBA" id="ARBA00011900"/>
    </source>
</evidence>
<keyword evidence="4" id="KW-0808">Transferase</keyword>
<evidence type="ECO:0000256" key="3">
    <source>
        <dbReference type="ARBA" id="ARBA00022603"/>
    </source>
</evidence>
<reference evidence="9 10" key="1">
    <citation type="submission" date="2017-07" db="EMBL/GenBank/DDBJ databases">
        <title>A draft genome sequence of Komagataeibacter oboediens LMG 18849.</title>
        <authorList>
            <person name="Skraban J."/>
            <person name="Cleenwerck I."/>
            <person name="Vandamme P."/>
            <person name="Trcek J."/>
        </authorList>
    </citation>
    <scope>NUCLEOTIDE SEQUENCE [LARGE SCALE GENOMIC DNA]</scope>
    <source>
        <strain evidence="9 10">LMG 18849</strain>
    </source>
</reference>
<dbReference type="PANTHER" id="PTHR33841">
    <property type="entry name" value="DNA METHYLTRANSFERASE YEEA-RELATED"/>
    <property type="match status" value="1"/>
</dbReference>
<name>A0A318QMV2_9PROT</name>
<gene>
    <name evidence="9" type="ORF">CFR80_16290</name>
</gene>
<dbReference type="Gene3D" id="3.40.50.150">
    <property type="entry name" value="Vaccinia Virus protein VP39"/>
    <property type="match status" value="1"/>
</dbReference>
<dbReference type="Proteomes" id="UP000247417">
    <property type="component" value="Unassembled WGS sequence"/>
</dbReference>
<dbReference type="CDD" id="cd02440">
    <property type="entry name" value="AdoMet_MTases"/>
    <property type="match status" value="1"/>
</dbReference>
<dbReference type="GO" id="GO:0032259">
    <property type="term" value="P:methylation"/>
    <property type="evidence" value="ECO:0007669"/>
    <property type="project" value="UniProtKB-KW"/>
</dbReference>
<comment type="catalytic activity">
    <reaction evidence="7">
        <text>a 2'-deoxyadenosine in DNA + S-adenosyl-L-methionine = an N(6)-methyl-2'-deoxyadenosine in DNA + S-adenosyl-L-homocysteine + H(+)</text>
        <dbReference type="Rhea" id="RHEA:15197"/>
        <dbReference type="Rhea" id="RHEA-COMP:12418"/>
        <dbReference type="Rhea" id="RHEA-COMP:12419"/>
        <dbReference type="ChEBI" id="CHEBI:15378"/>
        <dbReference type="ChEBI" id="CHEBI:57856"/>
        <dbReference type="ChEBI" id="CHEBI:59789"/>
        <dbReference type="ChEBI" id="CHEBI:90615"/>
        <dbReference type="ChEBI" id="CHEBI:90616"/>
        <dbReference type="EC" id="2.1.1.72"/>
    </reaction>
</comment>
<dbReference type="InterPro" id="IPR002052">
    <property type="entry name" value="DNA_methylase_N6_adenine_CS"/>
</dbReference>
<dbReference type="PRINTS" id="PR00507">
    <property type="entry name" value="N12N6MTFRASE"/>
</dbReference>
<evidence type="ECO:0000256" key="1">
    <source>
        <dbReference type="ARBA" id="ARBA00006594"/>
    </source>
</evidence>
<dbReference type="EMBL" id="NKTX01000098">
    <property type="protein sequence ID" value="PYD78592.1"/>
    <property type="molecule type" value="Genomic_DNA"/>
</dbReference>
<dbReference type="OrthoDB" id="1079385at2"/>
<dbReference type="GO" id="GO:0008170">
    <property type="term" value="F:N-methyltransferase activity"/>
    <property type="evidence" value="ECO:0007669"/>
    <property type="project" value="InterPro"/>
</dbReference>
<dbReference type="InterPro" id="IPR029063">
    <property type="entry name" value="SAM-dependent_MTases_sf"/>
</dbReference>
<evidence type="ECO:0000256" key="5">
    <source>
        <dbReference type="ARBA" id="ARBA00022691"/>
    </source>
</evidence>
<dbReference type="InterPro" id="IPR003356">
    <property type="entry name" value="DNA_methylase_A-5"/>
</dbReference>
<dbReference type="GO" id="GO:0003677">
    <property type="term" value="F:DNA binding"/>
    <property type="evidence" value="ECO:0007669"/>
    <property type="project" value="InterPro"/>
</dbReference>
<dbReference type="PROSITE" id="PS00092">
    <property type="entry name" value="N6_MTASE"/>
    <property type="match status" value="1"/>
</dbReference>
<evidence type="ECO:0000313" key="9">
    <source>
        <dbReference type="EMBL" id="PYD78592.1"/>
    </source>
</evidence>
<proteinExistence type="inferred from homology"/>
<dbReference type="SUPFAM" id="SSF53335">
    <property type="entry name" value="S-adenosyl-L-methionine-dependent methyltransferases"/>
    <property type="match status" value="1"/>
</dbReference>
<evidence type="ECO:0000259" key="8">
    <source>
        <dbReference type="Pfam" id="PF02384"/>
    </source>
</evidence>
<dbReference type="Pfam" id="PF02384">
    <property type="entry name" value="N6_Mtase"/>
    <property type="match status" value="1"/>
</dbReference>
<dbReference type="EC" id="2.1.1.72" evidence="2"/>
<keyword evidence="6" id="KW-0680">Restriction system</keyword>
<dbReference type="InterPro" id="IPR050953">
    <property type="entry name" value="N4_N6_ade-DNA_methylase"/>
</dbReference>
<comment type="similarity">
    <text evidence="1">Belongs to the N(4)/N(6)-methyltransferase family.</text>
</comment>
<accession>A0A318QMV2</accession>
<dbReference type="RefSeq" id="WP_110507724.1">
    <property type="nucleotide sequence ID" value="NZ_NKTX01000098.1"/>
</dbReference>
<evidence type="ECO:0000256" key="4">
    <source>
        <dbReference type="ARBA" id="ARBA00022679"/>
    </source>
</evidence>